<evidence type="ECO:0000313" key="2">
    <source>
        <dbReference type="Proteomes" id="UP000886595"/>
    </source>
</evidence>
<reference evidence="1 2" key="1">
    <citation type="submission" date="2020-02" db="EMBL/GenBank/DDBJ databases">
        <authorList>
            <person name="Ma Q."/>
            <person name="Huang Y."/>
            <person name="Song X."/>
            <person name="Pei D."/>
        </authorList>
    </citation>
    <scope>NUCLEOTIDE SEQUENCE [LARGE SCALE GENOMIC DNA]</scope>
    <source>
        <strain evidence="1">Sxm20200214</strain>
        <tissue evidence="1">Leaf</tissue>
    </source>
</reference>
<keyword evidence="2" id="KW-1185">Reference proteome</keyword>
<organism evidence="1 2">
    <name type="scientific">Brassica carinata</name>
    <name type="common">Ethiopian mustard</name>
    <name type="synonym">Abyssinian cabbage</name>
    <dbReference type="NCBI Taxonomy" id="52824"/>
    <lineage>
        <taxon>Eukaryota</taxon>
        <taxon>Viridiplantae</taxon>
        <taxon>Streptophyta</taxon>
        <taxon>Embryophyta</taxon>
        <taxon>Tracheophyta</taxon>
        <taxon>Spermatophyta</taxon>
        <taxon>Magnoliopsida</taxon>
        <taxon>eudicotyledons</taxon>
        <taxon>Gunneridae</taxon>
        <taxon>Pentapetalae</taxon>
        <taxon>rosids</taxon>
        <taxon>malvids</taxon>
        <taxon>Brassicales</taxon>
        <taxon>Brassicaceae</taxon>
        <taxon>Brassiceae</taxon>
        <taxon>Brassica</taxon>
    </lineage>
</organism>
<evidence type="ECO:0000313" key="1">
    <source>
        <dbReference type="EMBL" id="KAG2273398.1"/>
    </source>
</evidence>
<accession>A0A8X7QNC9</accession>
<dbReference type="EMBL" id="JAAMPC010000013">
    <property type="protein sequence ID" value="KAG2273398.1"/>
    <property type="molecule type" value="Genomic_DNA"/>
</dbReference>
<dbReference type="AlphaFoldDB" id="A0A8X7QNC9"/>
<gene>
    <name evidence="1" type="ORF">Bca52824_067953</name>
</gene>
<dbReference type="Proteomes" id="UP000886595">
    <property type="component" value="Unassembled WGS sequence"/>
</dbReference>
<name>A0A8X7QNC9_BRACI</name>
<protein>
    <submittedName>
        <fullName evidence="1">Uncharacterized protein</fullName>
    </submittedName>
</protein>
<comment type="caution">
    <text evidence="1">The sequence shown here is derived from an EMBL/GenBank/DDBJ whole genome shotgun (WGS) entry which is preliminary data.</text>
</comment>
<proteinExistence type="predicted"/>
<sequence length="91" mass="10234">MGSCLEAELVVYRIDLYIKGMFLISILLSEKTKLLVLMSQSLPLSAQKSPMSRSGAAPVGSSTSLWPQAIWLWWSDQTRLPQEALQYDFVL</sequence>